<evidence type="ECO:0000313" key="2">
    <source>
        <dbReference type="EMBL" id="MFD1399032.1"/>
    </source>
</evidence>
<dbReference type="InterPro" id="IPR050700">
    <property type="entry name" value="YIM1/Zinc_Alcohol_DH_Fams"/>
</dbReference>
<dbReference type="Pfam" id="PF08240">
    <property type="entry name" value="ADH_N"/>
    <property type="match status" value="1"/>
</dbReference>
<name>A0ABW4BEV6_9LACO</name>
<dbReference type="SMART" id="SM00829">
    <property type="entry name" value="PKS_ER"/>
    <property type="match status" value="1"/>
</dbReference>
<dbReference type="Gene3D" id="3.40.50.720">
    <property type="entry name" value="NAD(P)-binding Rossmann-like Domain"/>
    <property type="match status" value="1"/>
</dbReference>
<organism evidence="2 3">
    <name type="scientific">Lacticaseibacillus suilingensis</name>
    <dbReference type="NCBI Taxonomy" id="2799577"/>
    <lineage>
        <taxon>Bacteria</taxon>
        <taxon>Bacillati</taxon>
        <taxon>Bacillota</taxon>
        <taxon>Bacilli</taxon>
        <taxon>Lactobacillales</taxon>
        <taxon>Lactobacillaceae</taxon>
        <taxon>Lacticaseibacillus</taxon>
    </lineage>
</organism>
<reference evidence="3" key="1">
    <citation type="journal article" date="2019" name="Int. J. Syst. Evol. Microbiol.">
        <title>The Global Catalogue of Microorganisms (GCM) 10K type strain sequencing project: providing services to taxonomists for standard genome sequencing and annotation.</title>
        <authorList>
            <consortium name="The Broad Institute Genomics Platform"/>
            <consortium name="The Broad Institute Genome Sequencing Center for Infectious Disease"/>
            <person name="Wu L."/>
            <person name="Ma J."/>
        </authorList>
    </citation>
    <scope>NUCLEOTIDE SEQUENCE [LARGE SCALE GENOMIC DNA]</scope>
    <source>
        <strain evidence="3">CCM 9110</strain>
    </source>
</reference>
<dbReference type="SUPFAM" id="SSF50129">
    <property type="entry name" value="GroES-like"/>
    <property type="match status" value="1"/>
</dbReference>
<evidence type="ECO:0000259" key="1">
    <source>
        <dbReference type="SMART" id="SM00829"/>
    </source>
</evidence>
<dbReference type="InterPro" id="IPR011032">
    <property type="entry name" value="GroES-like_sf"/>
</dbReference>
<dbReference type="InterPro" id="IPR036291">
    <property type="entry name" value="NAD(P)-bd_dom_sf"/>
</dbReference>
<dbReference type="Proteomes" id="UP001597199">
    <property type="component" value="Unassembled WGS sequence"/>
</dbReference>
<accession>A0ABW4BEV6</accession>
<dbReference type="PANTHER" id="PTHR11695">
    <property type="entry name" value="ALCOHOL DEHYDROGENASE RELATED"/>
    <property type="match status" value="1"/>
</dbReference>
<dbReference type="Gene3D" id="3.90.180.10">
    <property type="entry name" value="Medium-chain alcohol dehydrogenases, catalytic domain"/>
    <property type="match status" value="1"/>
</dbReference>
<keyword evidence="3" id="KW-1185">Reference proteome</keyword>
<dbReference type="RefSeq" id="WP_204118312.1">
    <property type="nucleotide sequence ID" value="NZ_BOLV01000003.1"/>
</dbReference>
<dbReference type="Pfam" id="PF13602">
    <property type="entry name" value="ADH_zinc_N_2"/>
    <property type="match status" value="1"/>
</dbReference>
<dbReference type="EC" id="1.-.-.-" evidence="2"/>
<comment type="caution">
    <text evidence="2">The sequence shown here is derived from an EMBL/GenBank/DDBJ whole genome shotgun (WGS) entry which is preliminary data.</text>
</comment>
<proteinExistence type="predicted"/>
<dbReference type="InterPro" id="IPR020843">
    <property type="entry name" value="ER"/>
</dbReference>
<dbReference type="PANTHER" id="PTHR11695:SF294">
    <property type="entry name" value="RETICULON-4-INTERACTING PROTEIN 1, MITOCHONDRIAL"/>
    <property type="match status" value="1"/>
</dbReference>
<gene>
    <name evidence="2" type="ORF">ACFQ41_06895</name>
</gene>
<dbReference type="SUPFAM" id="SSF51735">
    <property type="entry name" value="NAD(P)-binding Rossmann-fold domains"/>
    <property type="match status" value="1"/>
</dbReference>
<protein>
    <submittedName>
        <fullName evidence="2">NADP-dependent oxidoreductase</fullName>
        <ecNumber evidence="2">1.-.-.-</ecNumber>
    </submittedName>
</protein>
<dbReference type="EMBL" id="JBHTOA010000030">
    <property type="protein sequence ID" value="MFD1399032.1"/>
    <property type="molecule type" value="Genomic_DNA"/>
</dbReference>
<feature type="domain" description="Enoyl reductase (ER)" evidence="1">
    <location>
        <begin position="4"/>
        <end position="329"/>
    </location>
</feature>
<dbReference type="GO" id="GO:0016491">
    <property type="term" value="F:oxidoreductase activity"/>
    <property type="evidence" value="ECO:0007669"/>
    <property type="project" value="UniProtKB-KW"/>
</dbReference>
<sequence length="341" mass="37190">MKAAVIDAYKQPMPVLKQVEIPTMRSNDVLVQIVAASINPIDIKTKDGGLRMLLKYEMPMIMGSDFSGVVTAVGDSVTSYQVGDAIYGRVQKNRIGTFAEFIAVDQADVALKPTNMTFEEAASIPLVGLTSYQAIHDIMKVRPGDKVMIQGGSGGIGVLAIQIAKNLGAYVATTTSADNFALVQSLGADEVIDFRTTDFSEVLSGYDFILDTRGGKTLEDAFKIVRPGGKVVNIAGLPNARFGREYGVPLWKRMAFGFATRNLTKLEKKTDVTYTFLFMKPSGAELEILRQLIERDVIHAVIDRVIPFDQIDSALTYSRSGKATGKIILKMTNQYNQEAAV</sequence>
<dbReference type="InterPro" id="IPR013154">
    <property type="entry name" value="ADH-like_N"/>
</dbReference>
<dbReference type="CDD" id="cd05289">
    <property type="entry name" value="MDR_like_2"/>
    <property type="match status" value="1"/>
</dbReference>
<evidence type="ECO:0000313" key="3">
    <source>
        <dbReference type="Proteomes" id="UP001597199"/>
    </source>
</evidence>
<keyword evidence="2" id="KW-0560">Oxidoreductase</keyword>